<accession>A0A978V0Q1</accession>
<sequence length="134" mass="15231">MPSLQPIHRFCNATIVLASSDHRAAISNHILSTKRLEEPTLLKLKAERDLEKLFQLFNRIVIENSFAFEDTVSRLAKLLSLSMLHLVLTLTRDLGAIEAFLKEVPSKFDIELDVFSINIVIKAYCEMGILDKAY</sequence>
<protein>
    <submittedName>
        <fullName evidence="1">Uncharacterized protein</fullName>
    </submittedName>
</protein>
<evidence type="ECO:0000313" key="1">
    <source>
        <dbReference type="EMBL" id="KAH7520817.1"/>
    </source>
</evidence>
<name>A0A978V0Q1_ZIZJJ</name>
<dbReference type="EMBL" id="JAEACU010000008">
    <property type="protein sequence ID" value="KAH7520817.1"/>
    <property type="molecule type" value="Genomic_DNA"/>
</dbReference>
<dbReference type="Proteomes" id="UP000813462">
    <property type="component" value="Unassembled WGS sequence"/>
</dbReference>
<gene>
    <name evidence="1" type="ORF">FEM48_Zijuj08G0186200</name>
</gene>
<comment type="caution">
    <text evidence="1">The sequence shown here is derived from an EMBL/GenBank/DDBJ whole genome shotgun (WGS) entry which is preliminary data.</text>
</comment>
<evidence type="ECO:0000313" key="2">
    <source>
        <dbReference type="Proteomes" id="UP000813462"/>
    </source>
</evidence>
<organism evidence="1 2">
    <name type="scientific">Ziziphus jujuba var. spinosa</name>
    <dbReference type="NCBI Taxonomy" id="714518"/>
    <lineage>
        <taxon>Eukaryota</taxon>
        <taxon>Viridiplantae</taxon>
        <taxon>Streptophyta</taxon>
        <taxon>Embryophyta</taxon>
        <taxon>Tracheophyta</taxon>
        <taxon>Spermatophyta</taxon>
        <taxon>Magnoliopsida</taxon>
        <taxon>eudicotyledons</taxon>
        <taxon>Gunneridae</taxon>
        <taxon>Pentapetalae</taxon>
        <taxon>rosids</taxon>
        <taxon>fabids</taxon>
        <taxon>Rosales</taxon>
        <taxon>Rhamnaceae</taxon>
        <taxon>Paliureae</taxon>
        <taxon>Ziziphus</taxon>
    </lineage>
</organism>
<dbReference type="AlphaFoldDB" id="A0A978V0Q1"/>
<reference evidence="1" key="1">
    <citation type="journal article" date="2021" name="Front. Plant Sci.">
        <title>Chromosome-Scale Genome Assembly for Chinese Sour Jujube and Insights Into Its Genome Evolution and Domestication Signature.</title>
        <authorList>
            <person name="Shen L.-Y."/>
            <person name="Luo H."/>
            <person name="Wang X.-L."/>
            <person name="Wang X.-M."/>
            <person name="Qiu X.-J."/>
            <person name="Liu H."/>
            <person name="Zhou S.-S."/>
            <person name="Jia K.-H."/>
            <person name="Nie S."/>
            <person name="Bao Y.-T."/>
            <person name="Zhang R.-G."/>
            <person name="Yun Q.-Z."/>
            <person name="Chai Y.-H."/>
            <person name="Lu J.-Y."/>
            <person name="Li Y."/>
            <person name="Zhao S.-W."/>
            <person name="Mao J.-F."/>
            <person name="Jia S.-G."/>
            <person name="Mao Y.-M."/>
        </authorList>
    </citation>
    <scope>NUCLEOTIDE SEQUENCE</scope>
    <source>
        <strain evidence="1">AT0</strain>
        <tissue evidence="1">Leaf</tissue>
    </source>
</reference>
<proteinExistence type="predicted"/>